<protein>
    <submittedName>
        <fullName evidence="1">Uncharacterized protein</fullName>
    </submittedName>
</protein>
<evidence type="ECO:0000313" key="1">
    <source>
        <dbReference type="EMBL" id="CAJ1959078.1"/>
    </source>
</evidence>
<dbReference type="AlphaFoldDB" id="A0AAD2G0E1"/>
<gene>
    <name evidence="1" type="ORF">CYCCA115_LOCUS17502</name>
</gene>
<name>A0AAD2G0E1_9STRA</name>
<dbReference type="Proteomes" id="UP001295423">
    <property type="component" value="Unassembled WGS sequence"/>
</dbReference>
<evidence type="ECO:0000313" key="2">
    <source>
        <dbReference type="Proteomes" id="UP001295423"/>
    </source>
</evidence>
<sequence length="129" mass="14728">MLAASTNSFQFNAISRSASQCTVRNLSTNFREDYDDWYSHGCTGCQTQYNEGIFFYGESNSHNDTVTYGVQPISELPVENIEYDLEDQDVDFSDEDFESLFSVSSSNDDTIVSAENMEYYPNTDESKRH</sequence>
<organism evidence="1 2">
    <name type="scientific">Cylindrotheca closterium</name>
    <dbReference type="NCBI Taxonomy" id="2856"/>
    <lineage>
        <taxon>Eukaryota</taxon>
        <taxon>Sar</taxon>
        <taxon>Stramenopiles</taxon>
        <taxon>Ochrophyta</taxon>
        <taxon>Bacillariophyta</taxon>
        <taxon>Bacillariophyceae</taxon>
        <taxon>Bacillariophycidae</taxon>
        <taxon>Bacillariales</taxon>
        <taxon>Bacillariaceae</taxon>
        <taxon>Cylindrotheca</taxon>
    </lineage>
</organism>
<dbReference type="EMBL" id="CAKOGP040001980">
    <property type="protein sequence ID" value="CAJ1959078.1"/>
    <property type="molecule type" value="Genomic_DNA"/>
</dbReference>
<comment type="caution">
    <text evidence="1">The sequence shown here is derived from an EMBL/GenBank/DDBJ whole genome shotgun (WGS) entry which is preliminary data.</text>
</comment>
<keyword evidence="2" id="KW-1185">Reference proteome</keyword>
<accession>A0AAD2G0E1</accession>
<proteinExistence type="predicted"/>
<reference evidence="1" key="1">
    <citation type="submission" date="2023-08" db="EMBL/GenBank/DDBJ databases">
        <authorList>
            <person name="Audoor S."/>
            <person name="Bilcke G."/>
        </authorList>
    </citation>
    <scope>NUCLEOTIDE SEQUENCE</scope>
</reference>